<dbReference type="Pfam" id="PF07733">
    <property type="entry name" value="DNA_pol3_alpha"/>
    <property type="match status" value="1"/>
</dbReference>
<evidence type="ECO:0000256" key="2">
    <source>
        <dbReference type="ARBA" id="ARBA00022695"/>
    </source>
</evidence>
<dbReference type="SUPFAM" id="SSF89550">
    <property type="entry name" value="PHP domain-like"/>
    <property type="match status" value="1"/>
</dbReference>
<dbReference type="InterPro" id="IPR004805">
    <property type="entry name" value="DnaE2/DnaE/PolC"/>
</dbReference>
<dbReference type="NCBIfam" id="TIGR00594">
    <property type="entry name" value="polc"/>
    <property type="match status" value="1"/>
</dbReference>
<name>A0A6M3IQP6_9ZZZZ</name>
<dbReference type="Gene3D" id="1.10.150.870">
    <property type="match status" value="1"/>
</dbReference>
<dbReference type="PANTHER" id="PTHR32294">
    <property type="entry name" value="DNA POLYMERASE III SUBUNIT ALPHA"/>
    <property type="match status" value="1"/>
</dbReference>
<dbReference type="InterPro" id="IPR003141">
    <property type="entry name" value="Pol/His_phosphatase_N"/>
</dbReference>
<protein>
    <submittedName>
        <fullName evidence="6">Putative DNA polymerase</fullName>
    </submittedName>
</protein>
<dbReference type="GO" id="GO:0006260">
    <property type="term" value="P:DNA replication"/>
    <property type="evidence" value="ECO:0007669"/>
    <property type="project" value="UniProtKB-KW"/>
</dbReference>
<feature type="domain" description="Polymerase/histidinol phosphatase N-terminal" evidence="5">
    <location>
        <begin position="7"/>
        <end position="74"/>
    </location>
</feature>
<dbReference type="InterPro" id="IPR040982">
    <property type="entry name" value="DNA_pol3_finger"/>
</dbReference>
<keyword evidence="2" id="KW-0548">Nucleotidyltransferase</keyword>
<dbReference type="EMBL" id="MT141338">
    <property type="protein sequence ID" value="QJA58752.1"/>
    <property type="molecule type" value="Genomic_DNA"/>
</dbReference>
<dbReference type="Pfam" id="PF02811">
    <property type="entry name" value="PHP"/>
    <property type="match status" value="1"/>
</dbReference>
<reference evidence="6" key="1">
    <citation type="submission" date="2020-03" db="EMBL/GenBank/DDBJ databases">
        <title>The deep terrestrial virosphere.</title>
        <authorList>
            <person name="Holmfeldt K."/>
            <person name="Nilsson E."/>
            <person name="Simone D."/>
            <person name="Lopez-Fernandez M."/>
            <person name="Wu X."/>
            <person name="de Brujin I."/>
            <person name="Lundin D."/>
            <person name="Andersson A."/>
            <person name="Bertilsson S."/>
            <person name="Dopson M."/>
        </authorList>
    </citation>
    <scope>NUCLEOTIDE SEQUENCE</scope>
    <source>
        <strain evidence="7">MM415A03348</strain>
        <strain evidence="6">MM415B01408</strain>
    </source>
</reference>
<evidence type="ECO:0000256" key="1">
    <source>
        <dbReference type="ARBA" id="ARBA00022679"/>
    </source>
</evidence>
<dbReference type="Gene3D" id="1.10.10.1600">
    <property type="entry name" value="Bacterial DNA polymerase III alpha subunit, thumb domain"/>
    <property type="match status" value="1"/>
</dbReference>
<proteinExistence type="predicted"/>
<dbReference type="InterPro" id="IPR011708">
    <property type="entry name" value="DNA_pol3_alpha_NTPase_dom"/>
</dbReference>
<keyword evidence="3" id="KW-0235">DNA replication</keyword>
<gene>
    <name evidence="7" type="ORF">MM415A03348_0010</name>
    <name evidence="6" type="ORF">MM415B01408_0006</name>
</gene>
<dbReference type="InterPro" id="IPR016195">
    <property type="entry name" value="Pol/histidinol_Pase-like"/>
</dbReference>
<accession>A0A6M3IQP6</accession>
<dbReference type="GO" id="GO:0003887">
    <property type="term" value="F:DNA-directed DNA polymerase activity"/>
    <property type="evidence" value="ECO:0007669"/>
    <property type="project" value="UniProtKB-KW"/>
</dbReference>
<dbReference type="AlphaFoldDB" id="A0A6M3IQP6"/>
<evidence type="ECO:0000256" key="3">
    <source>
        <dbReference type="ARBA" id="ARBA00022705"/>
    </source>
</evidence>
<keyword evidence="1" id="KW-0808">Transferase</keyword>
<sequence length="912" mass="104450">MLNSNFVHLHVHNEYSFLDGVGTAEEYIKKAFRLGFKYLALTNHGNIDGLIKFQKAGEKYRIKTILGVELYVVDGDHNKKGKGDTRYHCVILVRNQRGWDSLCRILSIANVEGFYYKPRIGIKALYKHFNSGLILLTGCGQSMIKTKQGFNLISALYAEYPDNVYIEIMPHDIPIQKEVTKYLNRFIKENPGIKVVATNDCHYVNEEDELYQEVLLAISRQKVWNDPERFRFNFNGIHLREADEMISAFKSQGLYARKLWLYGMRETLKIAKMCADFKIVQRDIELPEVPAFAGKDPNIVLREMVAISLTLRLKDGYIKNEIEFDTYRNRANEELDLITRKDFSNYFLLVTNFIALCQKEGIMVGPGRGSVGGSLVAFLIKITQVDPIKYGLLFSRFINEDRIDYPDIDIDFEDRERERAIEILRETYGHDNVAHLTTFLRMRARAVIRDVGRVFETNEGDIDLFAKSIWGNDKDKVLGEEATTPIGRRFKKNHPKVFKIAEALEMQIRGTGKHAAAVIVSAENLKTMNRGHLSTRRSKDIAINWEKDDAEFMGLMKLDILSINALTVLKETAKLIKQKHGKEVDFNTLPLDDPAVFRYLSKGDLTGIFQLTGKASTEVTKQMGVKDFEDIAVIISISRPGPSDSGTTAEYIKRRKNLPRGVDWERKHKLYEEITQETYGMIIYQEQIMQVIHKVAGLPYSTADKIRKVIGKKRDAREFKPYWEAFYKGCINNNTLSKGEAQEFWKMLQFHAGYGFNKSHAIGYSILAYWTAWCKFHYTPEYICTALTYGQEKDKPALIRDAYHEGMTVYPPKMGLSNAIEWYTNGLKLYVPFAEVKGIGEITAKNIVKQATTYGAQTSLFSREEIADLYSGNGGVEGHGLETTLLNLDVFNPDSIPKGLGRYFNFKIREER</sequence>
<dbReference type="Pfam" id="PF17657">
    <property type="entry name" value="DNA_pol3_finger"/>
    <property type="match status" value="1"/>
</dbReference>
<dbReference type="GO" id="GO:0008408">
    <property type="term" value="F:3'-5' exonuclease activity"/>
    <property type="evidence" value="ECO:0007669"/>
    <property type="project" value="InterPro"/>
</dbReference>
<dbReference type="SMART" id="SM00481">
    <property type="entry name" value="POLIIIAc"/>
    <property type="match status" value="1"/>
</dbReference>
<dbReference type="EMBL" id="MT141852">
    <property type="protein sequence ID" value="QJA71182.1"/>
    <property type="molecule type" value="Genomic_DNA"/>
</dbReference>
<evidence type="ECO:0000313" key="7">
    <source>
        <dbReference type="EMBL" id="QJA71182.1"/>
    </source>
</evidence>
<dbReference type="Gene3D" id="3.20.20.140">
    <property type="entry name" value="Metal-dependent hydrolases"/>
    <property type="match status" value="1"/>
</dbReference>
<evidence type="ECO:0000256" key="4">
    <source>
        <dbReference type="ARBA" id="ARBA00022932"/>
    </source>
</evidence>
<dbReference type="InterPro" id="IPR004013">
    <property type="entry name" value="PHP_dom"/>
</dbReference>
<dbReference type="InterPro" id="IPR041931">
    <property type="entry name" value="DNA_pol3_alpha_thumb_dom"/>
</dbReference>
<evidence type="ECO:0000313" key="6">
    <source>
        <dbReference type="EMBL" id="QJA58752.1"/>
    </source>
</evidence>
<keyword evidence="4" id="KW-0239">DNA-directed DNA polymerase</keyword>
<evidence type="ECO:0000259" key="5">
    <source>
        <dbReference type="SMART" id="SM00481"/>
    </source>
</evidence>
<organism evidence="6">
    <name type="scientific">viral metagenome</name>
    <dbReference type="NCBI Taxonomy" id="1070528"/>
    <lineage>
        <taxon>unclassified sequences</taxon>
        <taxon>metagenomes</taxon>
        <taxon>organismal metagenomes</taxon>
    </lineage>
</organism>